<dbReference type="SUPFAM" id="SSF116734">
    <property type="entry name" value="DNA methylase specificity domain"/>
    <property type="match status" value="2"/>
</dbReference>
<feature type="domain" description="Type I restriction modification DNA specificity" evidence="4">
    <location>
        <begin position="220"/>
        <end position="373"/>
    </location>
</feature>
<evidence type="ECO:0000313" key="6">
    <source>
        <dbReference type="Proteomes" id="UP001197028"/>
    </source>
</evidence>
<dbReference type="Gene3D" id="3.90.220.20">
    <property type="entry name" value="DNA methylase specificity domains"/>
    <property type="match status" value="2"/>
</dbReference>
<keyword evidence="5" id="KW-0378">Hydrolase</keyword>
<sequence length="421" mass="47283">MVGDWTSSELGELTINFDGKRKPVKESNRRPGPYPYYGASGIVDYVDGYLFEGDYLLIAEDGENLRTRQTPIAFIARGKFWVNNHAHIVVGNENADTRFLMYALHNADTDEYLTGAVMPKLTQGNLNRIEISHPCLAEQRRIAHILGTLDDKIENNRKTAKTLEAMAQAIFQSWFVDFDPVRAKMAGESKESICKRLKLTPEILGLFPDRLADSELGEIPEGWEVKPLESVANFLNGLAMQKFPSYGLEDDLSVIKIAQLRIGNLIGADQASREIEPKYIVHDGDILFSWSGSLECVLWSGGTGALNQHLFKVTPKLNYPRWLCYFGIHHHLSYFREIAAGKATTMGHIQRHHLSDAVLTLPSIMNLEVISKPVQALFETVWKKHVESQKLSGIRDMLLPKLISGELRVPAAQDLVEDSLL</sequence>
<dbReference type="Proteomes" id="UP001197028">
    <property type="component" value="Unassembled WGS sequence"/>
</dbReference>
<dbReference type="InterPro" id="IPR000055">
    <property type="entry name" value="Restrct_endonuc_typeI_TRD"/>
</dbReference>
<dbReference type="EMBL" id="JABELD010000037">
    <property type="protein sequence ID" value="MBU2738294.1"/>
    <property type="molecule type" value="Genomic_DNA"/>
</dbReference>
<keyword evidence="6" id="KW-1185">Reference proteome</keyword>
<dbReference type="GO" id="GO:0004519">
    <property type="term" value="F:endonuclease activity"/>
    <property type="evidence" value="ECO:0007669"/>
    <property type="project" value="UniProtKB-KW"/>
</dbReference>
<organism evidence="5 6">
    <name type="scientific">Acidithiobacillus concretivorus</name>
    <dbReference type="NCBI Taxonomy" id="3063952"/>
    <lineage>
        <taxon>Bacteria</taxon>
        <taxon>Pseudomonadati</taxon>
        <taxon>Pseudomonadota</taxon>
        <taxon>Acidithiobacillia</taxon>
        <taxon>Acidithiobacillales</taxon>
        <taxon>Acidithiobacillaceae</taxon>
        <taxon>Acidithiobacillus</taxon>
    </lineage>
</organism>
<dbReference type="CDD" id="cd17262">
    <property type="entry name" value="RMtype1_S_Aco12261I-TRD2-CR2"/>
    <property type="match status" value="1"/>
</dbReference>
<dbReference type="Pfam" id="PF01420">
    <property type="entry name" value="Methylase_S"/>
    <property type="match status" value="2"/>
</dbReference>
<evidence type="ECO:0000256" key="1">
    <source>
        <dbReference type="ARBA" id="ARBA00010923"/>
    </source>
</evidence>
<protein>
    <submittedName>
        <fullName evidence="5">Restriction endonuclease subunit S</fullName>
    </submittedName>
</protein>
<dbReference type="PANTHER" id="PTHR30408:SF13">
    <property type="entry name" value="TYPE I RESTRICTION ENZYME HINDI SPECIFICITY SUBUNIT"/>
    <property type="match status" value="1"/>
</dbReference>
<name>A0ABS5ZNR3_9PROT</name>
<dbReference type="PANTHER" id="PTHR30408">
    <property type="entry name" value="TYPE-1 RESTRICTION ENZYME ECOKI SPECIFICITY PROTEIN"/>
    <property type="match status" value="1"/>
</dbReference>
<comment type="caution">
    <text evidence="5">The sequence shown here is derived from an EMBL/GenBank/DDBJ whole genome shotgun (WGS) entry which is preliminary data.</text>
</comment>
<reference evidence="5 6" key="1">
    <citation type="journal article" date="2021" name="ISME J.">
        <title>Genomic evolution of the class Acidithiobacillia: deep-branching Proteobacteria living in extreme acidic conditions.</title>
        <authorList>
            <person name="Moya-Beltran A."/>
            <person name="Beard S."/>
            <person name="Rojas-Villalobos C."/>
            <person name="Issotta F."/>
            <person name="Gallardo Y."/>
            <person name="Ulloa R."/>
            <person name="Giaveno A."/>
            <person name="Degli Esposti M."/>
            <person name="Johnson D.B."/>
            <person name="Quatrini R."/>
        </authorList>
    </citation>
    <scope>NUCLEOTIDE SEQUENCE [LARGE SCALE GENOMIC DNA]</scope>
    <source>
        <strain evidence="5 6">ATCC 19703</strain>
    </source>
</reference>
<feature type="domain" description="Type I restriction modification DNA specificity" evidence="4">
    <location>
        <begin position="4"/>
        <end position="164"/>
    </location>
</feature>
<keyword evidence="5" id="KW-0255">Endonuclease</keyword>
<dbReference type="InterPro" id="IPR044946">
    <property type="entry name" value="Restrct_endonuc_typeI_TRD_sf"/>
</dbReference>
<dbReference type="RefSeq" id="WP_215863290.1">
    <property type="nucleotide sequence ID" value="NZ_JABELD010000037.1"/>
</dbReference>
<evidence type="ECO:0000256" key="3">
    <source>
        <dbReference type="ARBA" id="ARBA00023125"/>
    </source>
</evidence>
<keyword evidence="5" id="KW-0540">Nuclease</keyword>
<gene>
    <name evidence="5" type="ORF">HJG40_05720</name>
</gene>
<keyword evidence="3" id="KW-0238">DNA-binding</keyword>
<comment type="similarity">
    <text evidence="1">Belongs to the type-I restriction system S methylase family.</text>
</comment>
<evidence type="ECO:0000259" key="4">
    <source>
        <dbReference type="Pfam" id="PF01420"/>
    </source>
</evidence>
<accession>A0ABS5ZNR3</accession>
<keyword evidence="2" id="KW-0680">Restriction system</keyword>
<evidence type="ECO:0000256" key="2">
    <source>
        <dbReference type="ARBA" id="ARBA00022747"/>
    </source>
</evidence>
<evidence type="ECO:0000313" key="5">
    <source>
        <dbReference type="EMBL" id="MBU2738294.1"/>
    </source>
</evidence>
<dbReference type="InterPro" id="IPR052021">
    <property type="entry name" value="Type-I_RS_S_subunit"/>
</dbReference>
<proteinExistence type="inferred from homology"/>